<comment type="caution">
    <text evidence="2">The sequence shown here is derived from an EMBL/GenBank/DDBJ whole genome shotgun (WGS) entry which is preliminary data.</text>
</comment>
<dbReference type="EMBL" id="WIGO01000003">
    <property type="protein sequence ID" value="KAF6841503.1"/>
    <property type="molecule type" value="Genomic_DNA"/>
</dbReference>
<protein>
    <submittedName>
        <fullName evidence="2">Uncharacterized protein</fullName>
    </submittedName>
</protein>
<sequence length="68" mass="7804">MMAMTTISTSHRHARRDKRRQYDVRQVRGEAGGRETAQSIVAAQADKMREGEDEAEKRTRDAETGRKQ</sequence>
<dbReference type="AlphaFoldDB" id="A0A8H6NS78"/>
<gene>
    <name evidence="2" type="ORF">CPLU01_00634</name>
</gene>
<proteinExistence type="predicted"/>
<evidence type="ECO:0000313" key="2">
    <source>
        <dbReference type="EMBL" id="KAF6841503.1"/>
    </source>
</evidence>
<evidence type="ECO:0000313" key="3">
    <source>
        <dbReference type="Proteomes" id="UP000654918"/>
    </source>
</evidence>
<organism evidence="2 3">
    <name type="scientific">Colletotrichum plurivorum</name>
    <dbReference type="NCBI Taxonomy" id="2175906"/>
    <lineage>
        <taxon>Eukaryota</taxon>
        <taxon>Fungi</taxon>
        <taxon>Dikarya</taxon>
        <taxon>Ascomycota</taxon>
        <taxon>Pezizomycotina</taxon>
        <taxon>Sordariomycetes</taxon>
        <taxon>Hypocreomycetidae</taxon>
        <taxon>Glomerellales</taxon>
        <taxon>Glomerellaceae</taxon>
        <taxon>Colletotrichum</taxon>
        <taxon>Colletotrichum orchidearum species complex</taxon>
    </lineage>
</organism>
<name>A0A8H6NS78_9PEZI</name>
<feature type="compositionally biased region" description="Basic residues" evidence="1">
    <location>
        <begin position="10"/>
        <end position="19"/>
    </location>
</feature>
<feature type="compositionally biased region" description="Basic and acidic residues" evidence="1">
    <location>
        <begin position="46"/>
        <end position="68"/>
    </location>
</feature>
<keyword evidence="3" id="KW-1185">Reference proteome</keyword>
<accession>A0A8H6NS78</accession>
<reference evidence="2" key="1">
    <citation type="journal article" date="2020" name="Phytopathology">
        <title>Genome Sequence Resources of Colletotrichum truncatum, C. plurivorum, C. musicola, and C. sojae: Four Species Pathogenic to Soybean (Glycine max).</title>
        <authorList>
            <person name="Rogerio F."/>
            <person name="Boufleur T.R."/>
            <person name="Ciampi-Guillardi M."/>
            <person name="Sukno S.A."/>
            <person name="Thon M.R."/>
            <person name="Massola Junior N.S."/>
            <person name="Baroncelli R."/>
        </authorList>
    </citation>
    <scope>NUCLEOTIDE SEQUENCE</scope>
    <source>
        <strain evidence="2">LFN00145</strain>
    </source>
</reference>
<dbReference type="Proteomes" id="UP000654918">
    <property type="component" value="Unassembled WGS sequence"/>
</dbReference>
<feature type="region of interest" description="Disordered" evidence="1">
    <location>
        <begin position="1"/>
        <end position="68"/>
    </location>
</feature>
<feature type="compositionally biased region" description="Basic and acidic residues" evidence="1">
    <location>
        <begin position="20"/>
        <end position="33"/>
    </location>
</feature>
<evidence type="ECO:0000256" key="1">
    <source>
        <dbReference type="SAM" id="MobiDB-lite"/>
    </source>
</evidence>